<dbReference type="Proteomes" id="UP000639403">
    <property type="component" value="Unassembled WGS sequence"/>
</dbReference>
<dbReference type="EMBL" id="JADOXO010001585">
    <property type="protein sequence ID" value="KAF9795005.1"/>
    <property type="molecule type" value="Genomic_DNA"/>
</dbReference>
<sequence>MRSRSSSISLHSSPPMRLLRHCTTLAVSSIAASNCTTSYLLISTNDSYSPFPQCTRTAINGPVRLSTTPVYAKHHTLVCGKHMYVSAASCLS</sequence>
<evidence type="ECO:0000313" key="1">
    <source>
        <dbReference type="EMBL" id="KAF9795005.1"/>
    </source>
</evidence>
<proteinExistence type="predicted"/>
<organism evidence="1 2">
    <name type="scientific">Rhodonia placenta</name>
    <dbReference type="NCBI Taxonomy" id="104341"/>
    <lineage>
        <taxon>Eukaryota</taxon>
        <taxon>Fungi</taxon>
        <taxon>Dikarya</taxon>
        <taxon>Basidiomycota</taxon>
        <taxon>Agaricomycotina</taxon>
        <taxon>Agaricomycetes</taxon>
        <taxon>Polyporales</taxon>
        <taxon>Adustoporiaceae</taxon>
        <taxon>Rhodonia</taxon>
    </lineage>
</organism>
<reference evidence="1" key="1">
    <citation type="submission" date="2020-11" db="EMBL/GenBank/DDBJ databases">
        <authorList>
            <person name="Koelle M."/>
            <person name="Horta M.A.C."/>
            <person name="Nowrousian M."/>
            <person name="Ohm R.A."/>
            <person name="Benz P."/>
            <person name="Pilgard A."/>
        </authorList>
    </citation>
    <scope>NUCLEOTIDE SEQUENCE</scope>
    <source>
        <strain evidence="1">FPRL280</strain>
    </source>
</reference>
<protein>
    <submittedName>
        <fullName evidence="1">Uncharacterized protein</fullName>
    </submittedName>
</protein>
<accession>A0A8H7TWR9</accession>
<gene>
    <name evidence="1" type="ORF">IEO21_11136</name>
</gene>
<dbReference type="AlphaFoldDB" id="A0A8H7TWR9"/>
<evidence type="ECO:0000313" key="2">
    <source>
        <dbReference type="Proteomes" id="UP000639403"/>
    </source>
</evidence>
<name>A0A8H7TWR9_9APHY</name>
<comment type="caution">
    <text evidence="1">The sequence shown here is derived from an EMBL/GenBank/DDBJ whole genome shotgun (WGS) entry which is preliminary data.</text>
</comment>
<reference evidence="1" key="2">
    <citation type="journal article" name="Front. Microbiol.">
        <title>Degradative Capacity of Two Strains of Rhodonia placenta: From Phenotype to Genotype.</title>
        <authorList>
            <person name="Kolle M."/>
            <person name="Horta M.A.C."/>
            <person name="Nowrousian M."/>
            <person name="Ohm R.A."/>
            <person name="Benz J.P."/>
            <person name="Pilgard A."/>
        </authorList>
    </citation>
    <scope>NUCLEOTIDE SEQUENCE</scope>
    <source>
        <strain evidence="1">FPRL280</strain>
    </source>
</reference>